<dbReference type="AlphaFoldDB" id="A0A9X5H4T9"/>
<evidence type="ECO:0000313" key="3">
    <source>
        <dbReference type="EMBL" id="NDO67373.1"/>
    </source>
</evidence>
<dbReference type="PANTHER" id="PTHR37813:SF1">
    <property type="entry name" value="FELS-2 PROPHAGE PROTEIN"/>
    <property type="match status" value="1"/>
</dbReference>
<accession>A0A9X5H4T9</accession>
<dbReference type="OrthoDB" id="2042711at2"/>
<dbReference type="PANTHER" id="PTHR37813">
    <property type="entry name" value="FELS-2 PROPHAGE PROTEIN"/>
    <property type="match status" value="1"/>
</dbReference>
<dbReference type="Proteomes" id="UP000474104">
    <property type="component" value="Unassembled WGS sequence"/>
</dbReference>
<sequence length="319" mass="34475">MQERNAVDRMTSQDGIPLRMQWLVPVFHFPFGFHSFRYMIFISITGIAGKCTTPSFEALTYKYTGSAEKLNAVLDGQNMITNRNSVDMTDMAEATTQAGSMAAQAGVEVNQLSALIGTAVARTKKSGNEIGTALKALFINLQNTQNNKIVGTFDNLGISMTKMVDDTELLKTPIELIKELSDAYNTLPDGSVMKADILTNIGGKHHANVLSSILSGYNEYEKMLKDYSEGSGSAAVEAEKSANNWTGSLNKLSNSWTEFIGNFVKSDQIIAGIKTVNGFVDTIDALVTTIGPIGTIGAGAGIFSFFKNLDEPENHRVSA</sequence>
<proteinExistence type="predicted"/>
<comment type="caution">
    <text evidence="3">The sequence shown here is derived from an EMBL/GenBank/DDBJ whole genome shotgun (WGS) entry which is preliminary data.</text>
</comment>
<reference evidence="3 4" key="1">
    <citation type="submission" date="2019-07" db="EMBL/GenBank/DDBJ databases">
        <title>Draft genome sequences of 15 bacterial species constituting the stable defined intestinal microbiota of the GM15 gnotobiotic mouse model.</title>
        <authorList>
            <person name="Elie C."/>
            <person name="Mathieu A."/>
            <person name="Saliou A."/>
            <person name="Darnaud M."/>
            <person name="Leulier F."/>
            <person name="Tamellini A."/>
        </authorList>
    </citation>
    <scope>NUCLEOTIDE SEQUENCE [LARGE SCALE GENOMIC DNA]</scope>
    <source>
        <strain evidence="4">ASF 502</strain>
    </source>
</reference>
<name>A0A9X5H4T9_9FIRM</name>
<keyword evidence="1" id="KW-1188">Viral release from host cell</keyword>
<protein>
    <submittedName>
        <fullName evidence="3">Phage tail tape measure protein</fullName>
    </submittedName>
</protein>
<dbReference type="Pfam" id="PF10145">
    <property type="entry name" value="PhageMin_Tail"/>
    <property type="match status" value="1"/>
</dbReference>
<dbReference type="InterPro" id="IPR010090">
    <property type="entry name" value="Phage_tape_meas"/>
</dbReference>
<evidence type="ECO:0000259" key="2">
    <source>
        <dbReference type="Pfam" id="PF10145"/>
    </source>
</evidence>
<organism evidence="3 4">
    <name type="scientific">Schaedlerella arabinosiphila</name>
    <dbReference type="NCBI Taxonomy" id="2044587"/>
    <lineage>
        <taxon>Bacteria</taxon>
        <taxon>Bacillati</taxon>
        <taxon>Bacillota</taxon>
        <taxon>Clostridia</taxon>
        <taxon>Lachnospirales</taxon>
        <taxon>Lachnospiraceae</taxon>
        <taxon>Schaedlerella</taxon>
    </lineage>
</organism>
<feature type="domain" description="Phage tail tape measure protein" evidence="2">
    <location>
        <begin position="66"/>
        <end position="203"/>
    </location>
</feature>
<gene>
    <name evidence="3" type="ORF">FMM80_00935</name>
</gene>
<evidence type="ECO:0000313" key="4">
    <source>
        <dbReference type="Proteomes" id="UP000474104"/>
    </source>
</evidence>
<evidence type="ECO:0000256" key="1">
    <source>
        <dbReference type="ARBA" id="ARBA00022612"/>
    </source>
</evidence>
<dbReference type="EMBL" id="VIRB01000014">
    <property type="protein sequence ID" value="NDO67373.1"/>
    <property type="molecule type" value="Genomic_DNA"/>
</dbReference>
<dbReference type="NCBIfam" id="TIGR01760">
    <property type="entry name" value="tape_meas_TP901"/>
    <property type="match status" value="1"/>
</dbReference>